<reference evidence="2" key="1">
    <citation type="submission" date="2016-11" db="UniProtKB">
        <authorList>
            <consortium name="WormBaseParasite"/>
        </authorList>
    </citation>
    <scope>IDENTIFICATION</scope>
    <source>
        <strain evidence="2">KR3021</strain>
    </source>
</reference>
<organism evidence="1 2">
    <name type="scientific">Rhabditophanes sp. KR3021</name>
    <dbReference type="NCBI Taxonomy" id="114890"/>
    <lineage>
        <taxon>Eukaryota</taxon>
        <taxon>Metazoa</taxon>
        <taxon>Ecdysozoa</taxon>
        <taxon>Nematoda</taxon>
        <taxon>Chromadorea</taxon>
        <taxon>Rhabditida</taxon>
        <taxon>Tylenchina</taxon>
        <taxon>Panagrolaimomorpha</taxon>
        <taxon>Strongyloidoidea</taxon>
        <taxon>Alloionematidae</taxon>
        <taxon>Rhabditophanes</taxon>
    </lineage>
</organism>
<protein>
    <submittedName>
        <fullName evidence="2">RING-type domain-containing protein</fullName>
    </submittedName>
</protein>
<evidence type="ECO:0000313" key="1">
    <source>
        <dbReference type="Proteomes" id="UP000095286"/>
    </source>
</evidence>
<evidence type="ECO:0000313" key="2">
    <source>
        <dbReference type="WBParaSite" id="RSKR_0000029200.2"/>
    </source>
</evidence>
<name>A0AC35TGA0_9BILA</name>
<dbReference type="WBParaSite" id="RSKR_0000029200.2">
    <property type="protein sequence ID" value="RSKR_0000029200.2"/>
    <property type="gene ID" value="RSKR_0000029200"/>
</dbReference>
<accession>A0AC35TGA0</accession>
<sequence length="536" mass="61376">MPNFTAYLLEGNATDVEERKRLLCSIESCFFYALALIAVFLMWGFYQKTFKILTLEILWFIPSIVAYNKGFHLIILPWAAFTLSYLIYFHFVQRQTFKLANIMLWNKIQELCVFSGVLVFVVCLLYMNFLGSVEYIGQEGSLMGSIRKFGHEEGSIDWAIVIAILPFYLSILIKYSVEFMYRHMVKKTTFPDESGLLIHPDTCGICLGTTLGSCGNETKLFICDHEFHKACIDLWPPAELEQVIGTGLFHSIQKIAESDNLPSKKMGKIDAILSGLPDDKRERLPDPPFMKCFPKEVRSGGKRILLSKQGGSTREKFNNLQKYLNEFDDHGVECKLPLPREIDLIPHEDRVKLEEIEHDRNLTFMDKMDQAYKLLNSLPEAPPELRSIVGEELFKNICNIIEDHSLPSHKLKQIDSLLSSVPDSIRLKLPDAPILRCLPDSFRQKGRQILSDTSIPLDERFKNLQDYLNRLPQSKVKPHRLPLPSGIELLPLDQFNKLKEIEDSTMALTDKLDQAYLIIDSLAPDYKNVLGPPILE</sequence>
<dbReference type="Proteomes" id="UP000095286">
    <property type="component" value="Unplaced"/>
</dbReference>
<proteinExistence type="predicted"/>